<evidence type="ECO:0000313" key="2">
    <source>
        <dbReference type="EMBL" id="CAD5221455.1"/>
    </source>
</evidence>
<protein>
    <submittedName>
        <fullName evidence="2">Uncharacterized protein</fullName>
    </submittedName>
</protein>
<dbReference type="EMBL" id="CAJFCW020000004">
    <property type="protein sequence ID" value="CAG9115089.1"/>
    <property type="molecule type" value="Genomic_DNA"/>
</dbReference>
<keyword evidence="3" id="KW-1185">Reference proteome</keyword>
<keyword evidence="1" id="KW-0812">Transmembrane</keyword>
<name>A0A811L123_9BILA</name>
<dbReference type="EMBL" id="CAJFDH010000004">
    <property type="protein sequence ID" value="CAD5221455.1"/>
    <property type="molecule type" value="Genomic_DNA"/>
</dbReference>
<evidence type="ECO:0000313" key="3">
    <source>
        <dbReference type="Proteomes" id="UP000614601"/>
    </source>
</evidence>
<keyword evidence="1" id="KW-0472">Membrane</keyword>
<evidence type="ECO:0000256" key="1">
    <source>
        <dbReference type="SAM" id="Phobius"/>
    </source>
</evidence>
<accession>A0A811L123</accession>
<dbReference type="AlphaFoldDB" id="A0A811L123"/>
<dbReference type="Proteomes" id="UP000614601">
    <property type="component" value="Unassembled WGS sequence"/>
</dbReference>
<comment type="caution">
    <text evidence="2">The sequence shown here is derived from an EMBL/GenBank/DDBJ whole genome shotgun (WGS) entry which is preliminary data.</text>
</comment>
<organism evidence="2 3">
    <name type="scientific">Bursaphelenchus okinawaensis</name>
    <dbReference type="NCBI Taxonomy" id="465554"/>
    <lineage>
        <taxon>Eukaryota</taxon>
        <taxon>Metazoa</taxon>
        <taxon>Ecdysozoa</taxon>
        <taxon>Nematoda</taxon>
        <taxon>Chromadorea</taxon>
        <taxon>Rhabditida</taxon>
        <taxon>Tylenchina</taxon>
        <taxon>Tylenchomorpha</taxon>
        <taxon>Aphelenchoidea</taxon>
        <taxon>Aphelenchoididae</taxon>
        <taxon>Bursaphelenchus</taxon>
    </lineage>
</organism>
<gene>
    <name evidence="2" type="ORF">BOKJ2_LOCUS9453</name>
</gene>
<proteinExistence type="predicted"/>
<feature type="transmembrane region" description="Helical" evidence="1">
    <location>
        <begin position="44"/>
        <end position="62"/>
    </location>
</feature>
<sequence length="105" mass="11659">MTFPFQIVIKHAVADTENSYCLTNVKVSGNSSFIVVFTRKMTKLVLLVLLFAVVVQLSTAQWGMGMYRPWGMGGMGMYRPWGMGYGGMGGYGMGMYRPWGMGMYG</sequence>
<feature type="transmembrane region" description="Helical" evidence="1">
    <location>
        <begin position="82"/>
        <end position="99"/>
    </location>
</feature>
<keyword evidence="1" id="KW-1133">Transmembrane helix</keyword>
<reference evidence="2" key="1">
    <citation type="submission" date="2020-09" db="EMBL/GenBank/DDBJ databases">
        <authorList>
            <person name="Kikuchi T."/>
        </authorList>
    </citation>
    <scope>NUCLEOTIDE SEQUENCE</scope>
    <source>
        <strain evidence="2">SH1</strain>
    </source>
</reference>
<dbReference type="Proteomes" id="UP000783686">
    <property type="component" value="Unassembled WGS sequence"/>
</dbReference>